<protein>
    <submittedName>
        <fullName evidence="1">Uncharacterized protein</fullName>
    </submittedName>
</protein>
<name>A0A1R4HA85_9GAMM</name>
<evidence type="ECO:0000313" key="2">
    <source>
        <dbReference type="Proteomes" id="UP000195442"/>
    </source>
</evidence>
<reference evidence="2" key="1">
    <citation type="submission" date="2017-02" db="EMBL/GenBank/DDBJ databases">
        <authorList>
            <person name="Daims H."/>
        </authorList>
    </citation>
    <scope>NUCLEOTIDE SEQUENCE [LARGE SCALE GENOMIC DNA]</scope>
</reference>
<sequence>MNSFVFFDEIHPTQRVHERLGRALFSVVPEAN</sequence>
<organism evidence="1 2">
    <name type="scientific">Crenothrix polyspora</name>
    <dbReference type="NCBI Taxonomy" id="360316"/>
    <lineage>
        <taxon>Bacteria</taxon>
        <taxon>Pseudomonadati</taxon>
        <taxon>Pseudomonadota</taxon>
        <taxon>Gammaproteobacteria</taxon>
        <taxon>Methylococcales</taxon>
        <taxon>Crenotrichaceae</taxon>
        <taxon>Crenothrix</taxon>
    </lineage>
</organism>
<proteinExistence type="predicted"/>
<dbReference type="AlphaFoldDB" id="A0A1R4HA85"/>
<gene>
    <name evidence="1" type="ORF">CRENPOLYSF2_3120001</name>
</gene>
<evidence type="ECO:0000313" key="1">
    <source>
        <dbReference type="EMBL" id="SJM93174.1"/>
    </source>
</evidence>
<dbReference type="InterPro" id="IPR036514">
    <property type="entry name" value="SGNH_hydro_sf"/>
</dbReference>
<dbReference type="EMBL" id="FUKJ01000238">
    <property type="protein sequence ID" value="SJM93174.1"/>
    <property type="molecule type" value="Genomic_DNA"/>
</dbReference>
<dbReference type="Gene3D" id="3.40.50.1110">
    <property type="entry name" value="SGNH hydrolase"/>
    <property type="match status" value="1"/>
</dbReference>
<keyword evidence="2" id="KW-1185">Reference proteome</keyword>
<accession>A0A1R4HA85</accession>
<dbReference type="Proteomes" id="UP000195442">
    <property type="component" value="Unassembled WGS sequence"/>
</dbReference>
<dbReference type="GO" id="GO:0016788">
    <property type="term" value="F:hydrolase activity, acting on ester bonds"/>
    <property type="evidence" value="ECO:0007669"/>
    <property type="project" value="UniProtKB-ARBA"/>
</dbReference>